<gene>
    <name evidence="2" type="ORF">SAMN04488023_13343</name>
</gene>
<dbReference type="Pfam" id="PF01019">
    <property type="entry name" value="G_glu_transpept"/>
    <property type="match status" value="1"/>
</dbReference>
<dbReference type="OrthoDB" id="9781342at2"/>
<keyword evidence="2" id="KW-0378">Hydrolase</keyword>
<reference evidence="2 3" key="1">
    <citation type="submission" date="2016-10" db="EMBL/GenBank/DDBJ databases">
        <authorList>
            <person name="de Groot N.N."/>
        </authorList>
    </citation>
    <scope>NUCLEOTIDE SEQUENCE [LARGE SCALE GENOMIC DNA]</scope>
    <source>
        <strain evidence="2 3">DSM 18610</strain>
    </source>
</reference>
<keyword evidence="1" id="KW-0732">Signal</keyword>
<name>A0A1H9USI9_9SPHI</name>
<dbReference type="Gene3D" id="1.10.246.130">
    <property type="match status" value="1"/>
</dbReference>
<sequence length="626" mass="69063">MKKLSLLLASLGIAGSLMAQQTQKPMLYGNSWMAITGKPMAATAGSMIFQQGGNAVDAVCAMLAATCTMWDTLSWGGETQALIYNPKTKQVIAINAMGVAPTGATVEFFKSKGYNFPPEYGPLAATTPGTPGGLIYMLSKYGTMSLAQVLAPSIHMAEGYAIEAQAVNAMERGKELIKTWPYSKKVFLPHLGEKREAPEGGEIFRQQDLFNTLTKMVEAEKEALKQGKSREDALMAAYDRFYKGDIAREFVRGSKEQGGLITMDDLAKWKPVEEAALSTNYKGIEVYKLQQWTQGPMLLQALNILENFDLKGMGYNSPKYIHTVYQAMNLAFADRDFYYGDPAMTPQEPMKGLLSKAYAKQRASLIQFNQNDSKIGPGDPYPFEGKKNPYLKLLKSRGFEMDTSKRNFAPKHDLGNNSLKEDYQDRLWRGTTSIEAADKEGWIVSVTPSGGWLPACIAGNTGVGMSQRMQSFVLDASLNPFNVVAPGKRPRVTLSPSLFLKDGKPYVSAAVQGGDTQDQNLLQFFLNMAEFDMPVQKATEAANFNTNQLWLSLGGTKISDREPKPGQILLNNNTPEQTRNELKKMGYILSFSERTSGPINAIYFDWKHGSFWGGSSNHGEDYGIGW</sequence>
<dbReference type="InterPro" id="IPR029055">
    <property type="entry name" value="Ntn_hydrolases_N"/>
</dbReference>
<evidence type="ECO:0000313" key="3">
    <source>
        <dbReference type="Proteomes" id="UP000199572"/>
    </source>
</evidence>
<dbReference type="InterPro" id="IPR052896">
    <property type="entry name" value="GGT-like_enzyme"/>
</dbReference>
<dbReference type="InterPro" id="IPR043138">
    <property type="entry name" value="GGT_lsub"/>
</dbReference>
<dbReference type="GO" id="GO:0016787">
    <property type="term" value="F:hydrolase activity"/>
    <property type="evidence" value="ECO:0007669"/>
    <property type="project" value="UniProtKB-KW"/>
</dbReference>
<dbReference type="InterPro" id="IPR043137">
    <property type="entry name" value="GGT_ssub_C"/>
</dbReference>
<proteinExistence type="predicted"/>
<dbReference type="SUPFAM" id="SSF56235">
    <property type="entry name" value="N-terminal nucleophile aminohydrolases (Ntn hydrolases)"/>
    <property type="match status" value="1"/>
</dbReference>
<protein>
    <submittedName>
        <fullName evidence="2">Gamma-glutamyltranspeptidase / glutathione hydrolase</fullName>
    </submittedName>
</protein>
<dbReference type="EMBL" id="FOGG01000033">
    <property type="protein sequence ID" value="SES12366.1"/>
    <property type="molecule type" value="Genomic_DNA"/>
</dbReference>
<dbReference type="RefSeq" id="WP_090887727.1">
    <property type="nucleotide sequence ID" value="NZ_FOGG01000033.1"/>
</dbReference>
<dbReference type="PRINTS" id="PR01210">
    <property type="entry name" value="GGTRANSPTASE"/>
</dbReference>
<feature type="signal peptide" evidence="1">
    <location>
        <begin position="1"/>
        <end position="19"/>
    </location>
</feature>
<organism evidence="2 3">
    <name type="scientific">Pedobacter rhizosphaerae</name>
    <dbReference type="NCBI Taxonomy" id="390241"/>
    <lineage>
        <taxon>Bacteria</taxon>
        <taxon>Pseudomonadati</taxon>
        <taxon>Bacteroidota</taxon>
        <taxon>Sphingobacteriia</taxon>
        <taxon>Sphingobacteriales</taxon>
        <taxon>Sphingobacteriaceae</taxon>
        <taxon>Pedobacter</taxon>
    </lineage>
</organism>
<keyword evidence="3" id="KW-1185">Reference proteome</keyword>
<evidence type="ECO:0000313" key="2">
    <source>
        <dbReference type="EMBL" id="SES12366.1"/>
    </source>
</evidence>
<dbReference type="PANTHER" id="PTHR43881">
    <property type="entry name" value="GAMMA-GLUTAMYLTRANSPEPTIDASE (AFU_ORTHOLOGUE AFUA_4G13580)"/>
    <property type="match status" value="1"/>
</dbReference>
<accession>A0A1H9USI9</accession>
<dbReference type="STRING" id="390241.SAMN04488023_13343"/>
<dbReference type="Gene3D" id="3.60.20.40">
    <property type="match status" value="1"/>
</dbReference>
<evidence type="ECO:0000256" key="1">
    <source>
        <dbReference type="SAM" id="SignalP"/>
    </source>
</evidence>
<dbReference type="AlphaFoldDB" id="A0A1H9USI9"/>
<dbReference type="Proteomes" id="UP000199572">
    <property type="component" value="Unassembled WGS sequence"/>
</dbReference>
<feature type="chain" id="PRO_5011749590" evidence="1">
    <location>
        <begin position="20"/>
        <end position="626"/>
    </location>
</feature>
<dbReference type="PANTHER" id="PTHR43881:SF1">
    <property type="entry name" value="GAMMA-GLUTAMYLTRANSPEPTIDASE (AFU_ORTHOLOGUE AFUA_4G13580)"/>
    <property type="match status" value="1"/>
</dbReference>